<comment type="caution">
    <text evidence="4">The sequence shown here is derived from an EMBL/GenBank/DDBJ whole genome shotgun (WGS) entry which is preliminary data.</text>
</comment>
<evidence type="ECO:0000313" key="4">
    <source>
        <dbReference type="EMBL" id="MBW7573869.1"/>
    </source>
</evidence>
<feature type="transmembrane region" description="Helical" evidence="3">
    <location>
        <begin position="78"/>
        <end position="98"/>
    </location>
</feature>
<protein>
    <submittedName>
        <fullName evidence="4">TIGR04002 family protein</fullName>
    </submittedName>
</protein>
<gene>
    <name evidence="4" type="ORF">J5W02_13720</name>
</gene>
<organism evidence="4 5">
    <name type="scientific">Caproiciproducens faecalis</name>
    <dbReference type="NCBI Taxonomy" id="2820301"/>
    <lineage>
        <taxon>Bacteria</taxon>
        <taxon>Bacillati</taxon>
        <taxon>Bacillota</taxon>
        <taxon>Clostridia</taxon>
        <taxon>Eubacteriales</taxon>
        <taxon>Acutalibacteraceae</taxon>
        <taxon>Caproiciproducens</taxon>
    </lineage>
</organism>
<dbReference type="NCBIfam" id="TIGR04002">
    <property type="entry name" value="TIGR04002 family protein"/>
    <property type="match status" value="1"/>
</dbReference>
<feature type="transmembrane region" description="Helical" evidence="3">
    <location>
        <begin position="46"/>
        <end position="66"/>
    </location>
</feature>
<dbReference type="InterPro" id="IPR023812">
    <property type="entry name" value="CHP04002"/>
</dbReference>
<evidence type="ECO:0000256" key="3">
    <source>
        <dbReference type="SAM" id="Phobius"/>
    </source>
</evidence>
<reference evidence="4 5" key="1">
    <citation type="submission" date="2021-03" db="EMBL/GenBank/DDBJ databases">
        <title>Caproiciproducens sp. nov. isolated from feces of cow.</title>
        <authorList>
            <person name="Choi J.-Y."/>
        </authorList>
    </citation>
    <scope>NUCLEOTIDE SEQUENCE [LARGE SCALE GENOMIC DNA]</scope>
    <source>
        <strain evidence="4 5">AGMB10547</strain>
    </source>
</reference>
<accession>A0ABS7DRV6</accession>
<dbReference type="RefSeq" id="WP_219966274.1">
    <property type="nucleotide sequence ID" value="NZ_JAGFNZ010000006.1"/>
</dbReference>
<keyword evidence="5" id="KW-1185">Reference proteome</keyword>
<proteinExistence type="predicted"/>
<feature type="transmembrane region" description="Helical" evidence="3">
    <location>
        <begin position="110"/>
        <end position="134"/>
    </location>
</feature>
<keyword evidence="2 3" id="KW-1133">Transmembrane helix</keyword>
<evidence type="ECO:0000256" key="2">
    <source>
        <dbReference type="ARBA" id="ARBA00022989"/>
    </source>
</evidence>
<evidence type="ECO:0000256" key="1">
    <source>
        <dbReference type="ARBA" id="ARBA00022692"/>
    </source>
</evidence>
<feature type="transmembrane region" description="Helical" evidence="3">
    <location>
        <begin position="12"/>
        <end position="34"/>
    </location>
</feature>
<dbReference type="Gene3D" id="1.10.1760.20">
    <property type="match status" value="1"/>
</dbReference>
<dbReference type="InterPro" id="IPR009825">
    <property type="entry name" value="ECF_substrate-spec-like"/>
</dbReference>
<dbReference type="EMBL" id="JAGFNZ010000006">
    <property type="protein sequence ID" value="MBW7573869.1"/>
    <property type="molecule type" value="Genomic_DNA"/>
</dbReference>
<dbReference type="PANTHER" id="PTHR37815">
    <property type="entry name" value="UPF0397 PROTEIN BC_2624-RELATED"/>
    <property type="match status" value="1"/>
</dbReference>
<dbReference type="PANTHER" id="PTHR37815:SF3">
    <property type="entry name" value="UPF0397 PROTEIN SPR0429"/>
    <property type="match status" value="1"/>
</dbReference>
<dbReference type="Pfam" id="PF07155">
    <property type="entry name" value="ECF-ribofla_trS"/>
    <property type="match status" value="1"/>
</dbReference>
<sequence>MKSNRYSATGTYVMTALFAAMIFVVTAYVLHIPTPATGGYIHLGDSILYLAASILPTPLAIAAGGIGEAMSDALTGSAAYALPTFLIKSAMVLCFSAAGKTILHKRNATAAVAAGMICIAGYYLTEVFFLHSFVSPLAEIPANLVQAGASAAAYFLLGNALDRINIKNRIRAFEH</sequence>
<feature type="transmembrane region" description="Helical" evidence="3">
    <location>
        <begin position="140"/>
        <end position="161"/>
    </location>
</feature>
<dbReference type="Proteomes" id="UP000719942">
    <property type="component" value="Unassembled WGS sequence"/>
</dbReference>
<evidence type="ECO:0000313" key="5">
    <source>
        <dbReference type="Proteomes" id="UP000719942"/>
    </source>
</evidence>
<name>A0ABS7DRV6_9FIRM</name>
<keyword evidence="1 3" id="KW-0812">Transmembrane</keyword>
<keyword evidence="3" id="KW-0472">Membrane</keyword>